<evidence type="ECO:0000313" key="2">
    <source>
        <dbReference type="EMBL" id="EGS18976.1"/>
    </source>
</evidence>
<dbReference type="GeneID" id="18259632"/>
<dbReference type="AlphaFoldDB" id="G0SC50"/>
<dbReference type="HOGENOM" id="CLU_1124407_0_0_1"/>
<evidence type="ECO:0000256" key="1">
    <source>
        <dbReference type="SAM" id="MobiDB-lite"/>
    </source>
</evidence>
<dbReference type="EMBL" id="GL988045">
    <property type="protein sequence ID" value="EGS18976.1"/>
    <property type="molecule type" value="Genomic_DNA"/>
</dbReference>
<organism evidence="3">
    <name type="scientific">Chaetomium thermophilum (strain DSM 1495 / CBS 144.50 / IMI 039719)</name>
    <name type="common">Thermochaetoides thermophila</name>
    <dbReference type="NCBI Taxonomy" id="759272"/>
    <lineage>
        <taxon>Eukaryota</taxon>
        <taxon>Fungi</taxon>
        <taxon>Dikarya</taxon>
        <taxon>Ascomycota</taxon>
        <taxon>Pezizomycotina</taxon>
        <taxon>Sordariomycetes</taxon>
        <taxon>Sordariomycetidae</taxon>
        <taxon>Sordariales</taxon>
        <taxon>Chaetomiaceae</taxon>
        <taxon>Thermochaetoides</taxon>
    </lineage>
</organism>
<feature type="region of interest" description="Disordered" evidence="1">
    <location>
        <begin position="1"/>
        <end position="80"/>
    </location>
</feature>
<feature type="region of interest" description="Disordered" evidence="1">
    <location>
        <begin position="161"/>
        <end position="191"/>
    </location>
</feature>
<evidence type="ECO:0000313" key="3">
    <source>
        <dbReference type="Proteomes" id="UP000008066"/>
    </source>
</evidence>
<dbReference type="InterPro" id="IPR036638">
    <property type="entry name" value="HLH_DNA-bd_sf"/>
</dbReference>
<name>G0SC50_CHATD</name>
<sequence>MAKSIINKHRKRGVQLRSAPRKFKPTLRTKTHNSITRPKSPQQLAKEKDHKSVTSKRDPNNNSSSNSNNKDKNVTPEQIREKARVSHNLAERQYRAKLNSNFEVLLDALQECGYLIEDIPITIDGEDSAMDDSAAGGPDPEDHRGYHRDNGDKVVAAAARHVGRPECGRGDAVQDSRGRSGSQQQQPRRISKADVLNFAAQVLCLQKHKLEEKEKEVQEKDERLSRLLVSLRSIGIKPADSLMLGSE</sequence>
<feature type="compositionally biased region" description="Basic and acidic residues" evidence="1">
    <location>
        <begin position="163"/>
        <end position="178"/>
    </location>
</feature>
<dbReference type="GO" id="GO:0046983">
    <property type="term" value="F:protein dimerization activity"/>
    <property type="evidence" value="ECO:0007669"/>
    <property type="project" value="InterPro"/>
</dbReference>
<dbReference type="KEGG" id="cthr:CTHT_0055940"/>
<keyword evidence="3" id="KW-1185">Reference proteome</keyword>
<protein>
    <submittedName>
        <fullName evidence="2">Uncharacterized protein</fullName>
    </submittedName>
</protein>
<dbReference type="SUPFAM" id="SSF47459">
    <property type="entry name" value="HLH, helix-loop-helix DNA-binding domain"/>
    <property type="match status" value="1"/>
</dbReference>
<dbReference type="Gene3D" id="4.10.280.10">
    <property type="entry name" value="Helix-loop-helix DNA-binding domain"/>
    <property type="match status" value="1"/>
</dbReference>
<dbReference type="RefSeq" id="XP_006695921.1">
    <property type="nucleotide sequence ID" value="XM_006695858.1"/>
</dbReference>
<feature type="compositionally biased region" description="Low complexity" evidence="1">
    <location>
        <begin position="179"/>
        <end position="188"/>
    </location>
</feature>
<feature type="compositionally biased region" description="Polar residues" evidence="1">
    <location>
        <begin position="32"/>
        <end position="43"/>
    </location>
</feature>
<feature type="compositionally biased region" description="Basic and acidic residues" evidence="1">
    <location>
        <begin position="69"/>
        <end position="80"/>
    </location>
</feature>
<gene>
    <name evidence="2" type="ORF">CTHT_0055940</name>
</gene>
<accession>G0SC50</accession>
<feature type="compositionally biased region" description="Basic and acidic residues" evidence="1">
    <location>
        <begin position="45"/>
        <end position="59"/>
    </location>
</feature>
<proteinExistence type="predicted"/>
<reference evidence="2 3" key="1">
    <citation type="journal article" date="2011" name="Cell">
        <title>Insight into structure and assembly of the nuclear pore complex by utilizing the genome of a eukaryotic thermophile.</title>
        <authorList>
            <person name="Amlacher S."/>
            <person name="Sarges P."/>
            <person name="Flemming D."/>
            <person name="van Noort V."/>
            <person name="Kunze R."/>
            <person name="Devos D.P."/>
            <person name="Arumugam M."/>
            <person name="Bork P."/>
            <person name="Hurt E."/>
        </authorList>
    </citation>
    <scope>NUCLEOTIDE SEQUENCE [LARGE SCALE GENOMIC DNA]</scope>
    <source>
        <strain evidence="3">DSM 1495 / CBS 144.50 / IMI 039719</strain>
    </source>
</reference>
<dbReference type="Proteomes" id="UP000008066">
    <property type="component" value="Unassembled WGS sequence"/>
</dbReference>
<feature type="region of interest" description="Disordered" evidence="1">
    <location>
        <begin position="126"/>
        <end position="148"/>
    </location>
</feature>
<feature type="compositionally biased region" description="Basic residues" evidence="1">
    <location>
        <begin position="1"/>
        <end position="31"/>
    </location>
</feature>